<keyword evidence="8" id="KW-1185">Reference proteome</keyword>
<dbReference type="InterPro" id="IPR015421">
    <property type="entry name" value="PyrdxlP-dep_Trfase_major"/>
</dbReference>
<dbReference type="Proteomes" id="UP001464891">
    <property type="component" value="Unassembled WGS sequence"/>
</dbReference>
<proteinExistence type="inferred from homology"/>
<reference evidence="7 8" key="1">
    <citation type="submission" date="2022-04" db="EMBL/GenBank/DDBJ databases">
        <title>Positive selection, recombination, and allopatry shape intraspecific diversity of widespread and dominant cyanobacteria.</title>
        <authorList>
            <person name="Wei J."/>
            <person name="Shu W."/>
            <person name="Hu C."/>
        </authorList>
    </citation>
    <scope>NUCLEOTIDE SEQUENCE [LARGE SCALE GENOMIC DNA]</scope>
    <source>
        <strain evidence="7 8">GB2-A4</strain>
    </source>
</reference>
<comment type="cofactor">
    <cofactor evidence="1">
        <name>pyridoxal 5'-phosphate</name>
        <dbReference type="ChEBI" id="CHEBI:597326"/>
    </cofactor>
</comment>
<dbReference type="Pfam" id="PF00155">
    <property type="entry name" value="Aminotran_1_2"/>
    <property type="match status" value="1"/>
</dbReference>
<accession>A0ABV0JD70</accession>
<dbReference type="Gene3D" id="3.90.1150.10">
    <property type="entry name" value="Aspartate Aminotransferase, domain 1"/>
    <property type="match status" value="1"/>
</dbReference>
<evidence type="ECO:0000256" key="2">
    <source>
        <dbReference type="ARBA" id="ARBA00007441"/>
    </source>
</evidence>
<dbReference type="CDD" id="cd00609">
    <property type="entry name" value="AAT_like"/>
    <property type="match status" value="1"/>
</dbReference>
<keyword evidence="5" id="KW-0663">Pyridoxal phosphate</keyword>
<dbReference type="InterPro" id="IPR015422">
    <property type="entry name" value="PyrdxlP-dep_Trfase_small"/>
</dbReference>
<evidence type="ECO:0000256" key="1">
    <source>
        <dbReference type="ARBA" id="ARBA00001933"/>
    </source>
</evidence>
<evidence type="ECO:0000256" key="5">
    <source>
        <dbReference type="ARBA" id="ARBA00022898"/>
    </source>
</evidence>
<dbReference type="EC" id="2.6.1.-" evidence="7"/>
<name>A0ABV0JD70_9CYAN</name>
<dbReference type="PANTHER" id="PTHR46383:SF5">
    <property type="entry name" value="AMINOTRANSFERASE CLASS I_CLASSII DOMAIN-CONTAINING PROTEIN"/>
    <property type="match status" value="1"/>
</dbReference>
<keyword evidence="3 7" id="KW-0032">Aminotransferase</keyword>
<dbReference type="InterPro" id="IPR015424">
    <property type="entry name" value="PyrdxlP-dep_Trfase"/>
</dbReference>
<dbReference type="PANTHER" id="PTHR46383">
    <property type="entry name" value="ASPARTATE AMINOTRANSFERASE"/>
    <property type="match status" value="1"/>
</dbReference>
<feature type="domain" description="Aminotransferase class I/classII large" evidence="6">
    <location>
        <begin position="61"/>
        <end position="410"/>
    </location>
</feature>
<evidence type="ECO:0000259" key="6">
    <source>
        <dbReference type="Pfam" id="PF00155"/>
    </source>
</evidence>
<dbReference type="InterPro" id="IPR004839">
    <property type="entry name" value="Aminotransferase_I/II_large"/>
</dbReference>
<dbReference type="SUPFAM" id="SSF53383">
    <property type="entry name" value="PLP-dependent transferases"/>
    <property type="match status" value="1"/>
</dbReference>
<evidence type="ECO:0000256" key="4">
    <source>
        <dbReference type="ARBA" id="ARBA00022679"/>
    </source>
</evidence>
<keyword evidence="4 7" id="KW-0808">Transferase</keyword>
<gene>
    <name evidence="7" type="ORF">NC998_21760</name>
</gene>
<evidence type="ECO:0000313" key="8">
    <source>
        <dbReference type="Proteomes" id="UP001464891"/>
    </source>
</evidence>
<dbReference type="NCBIfam" id="NF004621">
    <property type="entry name" value="PRK05957.1"/>
    <property type="match status" value="1"/>
</dbReference>
<dbReference type="InterPro" id="IPR050596">
    <property type="entry name" value="AspAT/PAT-like"/>
</dbReference>
<dbReference type="Gene3D" id="3.40.640.10">
    <property type="entry name" value="Type I PLP-dependent aspartate aminotransferase-like (Major domain)"/>
    <property type="match status" value="1"/>
</dbReference>
<dbReference type="EMBL" id="JAMPKM010000016">
    <property type="protein sequence ID" value="MEP0819730.1"/>
    <property type="molecule type" value="Genomic_DNA"/>
</dbReference>
<comment type="caution">
    <text evidence="7">The sequence shown here is derived from an EMBL/GenBank/DDBJ whole genome shotgun (WGS) entry which is preliminary data.</text>
</comment>
<evidence type="ECO:0000313" key="7">
    <source>
        <dbReference type="EMBL" id="MEP0819730.1"/>
    </source>
</evidence>
<protein>
    <submittedName>
        <fullName evidence="7">Pyridoxal phosphate-dependent aminotransferase</fullName>
        <ecNumber evidence="7">2.6.1.-</ecNumber>
    </submittedName>
</protein>
<dbReference type="RefSeq" id="WP_242017070.1">
    <property type="nucleotide sequence ID" value="NZ_JAMPKM010000016.1"/>
</dbReference>
<organism evidence="7 8">
    <name type="scientific">Trichocoleus desertorum GB2-A4</name>
    <dbReference type="NCBI Taxonomy" id="2933944"/>
    <lineage>
        <taxon>Bacteria</taxon>
        <taxon>Bacillati</taxon>
        <taxon>Cyanobacteriota</taxon>
        <taxon>Cyanophyceae</taxon>
        <taxon>Leptolyngbyales</taxon>
        <taxon>Trichocoleusaceae</taxon>
        <taxon>Trichocoleus</taxon>
    </lineage>
</organism>
<evidence type="ECO:0000256" key="3">
    <source>
        <dbReference type="ARBA" id="ARBA00022576"/>
    </source>
</evidence>
<sequence>MVASPRPLQKLFRRQLKPAIAPYLLISAHIRMENLISRMQAVQSPIIPIVGELIRQYPGTISLGQGVVYYGPPPEAIAQIPQFLSDPTNHLYKANEGIPPLLEAIAAKLRTFNRIEINEQNAVVVTAGSNMAFMHALLAITSVGDEVILQTPYYFNHDMAITIAGCRPVFVPTDENYQLRPEAIAQAITERTRAVVTISPNNPTGVVYPKAALQAVNQLCRDRGIYHISDEAYEYFTYNGVPHISPGSFAGSDPHTISLFSLSKAYGFASWRIGYMVIPASLSVAVKKVQDTILICPPVISQYAAVGALQTGIAYCQEHLHAIAEVRRLVLSELQRLDNLCTVAPTEGAFYCFLKVHTDLPALQLIERLIREHRVAVLPGDTFGMTEGCYLRIGYGALQKETATAGIERLVKGLQSILS</sequence>
<dbReference type="GO" id="GO:0008483">
    <property type="term" value="F:transaminase activity"/>
    <property type="evidence" value="ECO:0007669"/>
    <property type="project" value="UniProtKB-KW"/>
</dbReference>
<comment type="similarity">
    <text evidence="2">Belongs to the class-I pyridoxal-phosphate-dependent aminotransferase family.</text>
</comment>